<dbReference type="EC" id="3.5.1.44" evidence="5"/>
<evidence type="ECO:0000256" key="5">
    <source>
        <dbReference type="HAMAP-Rule" id="MF_00099"/>
    </source>
</evidence>
<dbReference type="CDD" id="cd17541">
    <property type="entry name" value="REC_CheB-like"/>
    <property type="match status" value="1"/>
</dbReference>
<comment type="similarity">
    <text evidence="5">Belongs to the CheB family.</text>
</comment>
<evidence type="ECO:0000259" key="8">
    <source>
        <dbReference type="PROSITE" id="PS50110"/>
    </source>
</evidence>
<dbReference type="Pfam" id="PF00072">
    <property type="entry name" value="Response_reg"/>
    <property type="match status" value="1"/>
</dbReference>
<dbReference type="RefSeq" id="WP_229738134.1">
    <property type="nucleotide sequence ID" value="NZ_BMGI01000002.1"/>
</dbReference>
<dbReference type="PROSITE" id="PS50122">
    <property type="entry name" value="CHEB"/>
    <property type="match status" value="1"/>
</dbReference>
<dbReference type="InterPro" id="IPR001789">
    <property type="entry name" value="Sig_transdc_resp-reg_receiver"/>
</dbReference>
<feature type="active site" evidence="5 6">
    <location>
        <position position="205"/>
    </location>
</feature>
<dbReference type="InterPro" id="IPR011006">
    <property type="entry name" value="CheY-like_superfamily"/>
</dbReference>
<evidence type="ECO:0000256" key="7">
    <source>
        <dbReference type="PROSITE-ProRule" id="PRU00169"/>
    </source>
</evidence>
<feature type="domain" description="Response regulatory" evidence="8">
    <location>
        <begin position="22"/>
        <end position="139"/>
    </location>
</feature>
<evidence type="ECO:0000256" key="2">
    <source>
        <dbReference type="ARBA" id="ARBA00022500"/>
    </source>
</evidence>
<protein>
    <recommendedName>
        <fullName evidence="5">Protein-glutamate methylesterase/protein-glutamine glutaminase</fullName>
        <ecNumber evidence="5">3.1.1.61</ecNumber>
        <ecNumber evidence="5">3.5.1.44</ecNumber>
    </recommendedName>
</protein>
<evidence type="ECO:0000256" key="1">
    <source>
        <dbReference type="ARBA" id="ARBA00022490"/>
    </source>
</evidence>
<dbReference type="Pfam" id="PF01339">
    <property type="entry name" value="CheB_methylest"/>
    <property type="match status" value="1"/>
</dbReference>
<comment type="catalytic activity">
    <reaction evidence="5">
        <text>L-glutaminyl-[protein] + H2O = L-glutamyl-[protein] + NH4(+)</text>
        <dbReference type="Rhea" id="RHEA:16441"/>
        <dbReference type="Rhea" id="RHEA-COMP:10207"/>
        <dbReference type="Rhea" id="RHEA-COMP:10208"/>
        <dbReference type="ChEBI" id="CHEBI:15377"/>
        <dbReference type="ChEBI" id="CHEBI:28938"/>
        <dbReference type="ChEBI" id="CHEBI:29973"/>
        <dbReference type="ChEBI" id="CHEBI:30011"/>
        <dbReference type="EC" id="3.5.1.44"/>
    </reaction>
</comment>
<evidence type="ECO:0000256" key="4">
    <source>
        <dbReference type="ARBA" id="ARBA00048267"/>
    </source>
</evidence>
<dbReference type="CDD" id="cd16432">
    <property type="entry name" value="CheB_Rec"/>
    <property type="match status" value="1"/>
</dbReference>
<evidence type="ECO:0000256" key="6">
    <source>
        <dbReference type="PROSITE-ProRule" id="PRU00050"/>
    </source>
</evidence>
<dbReference type="InterPro" id="IPR035909">
    <property type="entry name" value="CheB_C"/>
</dbReference>
<dbReference type="HAMAP" id="MF_00099">
    <property type="entry name" value="CheB_chemtxs"/>
    <property type="match status" value="1"/>
</dbReference>
<dbReference type="Gene3D" id="3.40.50.180">
    <property type="entry name" value="Methylesterase CheB, C-terminal domain"/>
    <property type="match status" value="1"/>
</dbReference>
<keyword evidence="1 5" id="KW-0963">Cytoplasm</keyword>
<feature type="active site" evidence="5 6">
    <location>
        <position position="179"/>
    </location>
</feature>
<dbReference type="SUPFAM" id="SSF52172">
    <property type="entry name" value="CheY-like"/>
    <property type="match status" value="1"/>
</dbReference>
<keyword evidence="2 5" id="KW-0145">Chemotaxis</keyword>
<comment type="subcellular location">
    <subcellularLocation>
        <location evidence="5">Cytoplasm</location>
    </subcellularLocation>
</comment>
<evidence type="ECO:0000313" key="11">
    <source>
        <dbReference type="Proteomes" id="UP000617355"/>
    </source>
</evidence>
<accession>A0ABQ1QLX1</accession>
<keyword evidence="11" id="KW-1185">Reference proteome</keyword>
<sequence>MGRVLTHPATPTGGRTAGPPVRVLIVDDSASMRRLIRLGLDSDDRIEIVAEAASAQEARMAIKQHAPDVITLDIEMPGMDGLEFLERIMRARPMPVIMISSMTSAGSQAALRALALGAVDCVEKPRFGMARQTFGDLREKIVIAASARVRGEQQARARPAAPEPLAGDWNGKRILIGASTGGVEAIETVLASFPADCPPTLITQHMPAPFLAGFAARLGGLVAPQVRLARTGDRLRRGHVFIAPGGATHLAIDPGGETLRLLAGPKQSGHRPSVDVLFESAIGDAGRTIAVLLTGMGRDGAEQMKALRQAGARCIAQDRASSVVYGMPRVACELGAAEAALPLEKIARHVLNLAAEAAA</sequence>
<dbReference type="Proteomes" id="UP000617355">
    <property type="component" value="Unassembled WGS sequence"/>
</dbReference>
<gene>
    <name evidence="5 10" type="primary">cheB</name>
    <name evidence="10" type="ORF">GCM10011358_14370</name>
</gene>
<evidence type="ECO:0000256" key="3">
    <source>
        <dbReference type="ARBA" id="ARBA00022801"/>
    </source>
</evidence>
<dbReference type="PIRSF" id="PIRSF000876">
    <property type="entry name" value="RR_chemtxs_CheB"/>
    <property type="match status" value="1"/>
</dbReference>
<dbReference type="PANTHER" id="PTHR42872:SF6">
    <property type="entry name" value="PROTEIN-GLUTAMATE METHYLESTERASE_PROTEIN-GLUTAMINE GLUTAMINASE"/>
    <property type="match status" value="1"/>
</dbReference>
<evidence type="ECO:0000313" key="10">
    <source>
        <dbReference type="EMBL" id="GGD31466.1"/>
    </source>
</evidence>
<keyword evidence="5 7" id="KW-0597">Phosphoprotein</keyword>
<dbReference type="InterPro" id="IPR008248">
    <property type="entry name" value="CheB-like"/>
</dbReference>
<evidence type="ECO:0000259" key="9">
    <source>
        <dbReference type="PROSITE" id="PS50122"/>
    </source>
</evidence>
<dbReference type="Gene3D" id="3.40.50.2300">
    <property type="match status" value="1"/>
</dbReference>
<dbReference type="EMBL" id="BMGI01000002">
    <property type="protein sequence ID" value="GGD31466.1"/>
    <property type="molecule type" value="Genomic_DNA"/>
</dbReference>
<organism evidence="10 11">
    <name type="scientific">Sinisalibacter lacisalsi</name>
    <dbReference type="NCBI Taxonomy" id="1526570"/>
    <lineage>
        <taxon>Bacteria</taxon>
        <taxon>Pseudomonadati</taxon>
        <taxon>Pseudomonadota</taxon>
        <taxon>Alphaproteobacteria</taxon>
        <taxon>Rhodobacterales</taxon>
        <taxon>Roseobacteraceae</taxon>
        <taxon>Sinisalibacter</taxon>
    </lineage>
</organism>
<feature type="active site" evidence="5 6">
    <location>
        <position position="299"/>
    </location>
</feature>
<dbReference type="EC" id="3.1.1.61" evidence="5"/>
<dbReference type="PROSITE" id="PS50110">
    <property type="entry name" value="RESPONSE_REGULATORY"/>
    <property type="match status" value="1"/>
</dbReference>
<feature type="domain" description="CheB-type methylesterase" evidence="9">
    <location>
        <begin position="164"/>
        <end position="357"/>
    </location>
</feature>
<keyword evidence="3 5" id="KW-0378">Hydrolase</keyword>
<dbReference type="SMART" id="SM00448">
    <property type="entry name" value="REC"/>
    <property type="match status" value="1"/>
</dbReference>
<reference evidence="11" key="1">
    <citation type="journal article" date="2019" name="Int. J. Syst. Evol. Microbiol.">
        <title>The Global Catalogue of Microorganisms (GCM) 10K type strain sequencing project: providing services to taxonomists for standard genome sequencing and annotation.</title>
        <authorList>
            <consortium name="The Broad Institute Genomics Platform"/>
            <consortium name="The Broad Institute Genome Sequencing Center for Infectious Disease"/>
            <person name="Wu L."/>
            <person name="Ma J."/>
        </authorList>
    </citation>
    <scope>NUCLEOTIDE SEQUENCE [LARGE SCALE GENOMIC DNA]</scope>
    <source>
        <strain evidence="11">CGMCC 1.12922</strain>
    </source>
</reference>
<dbReference type="PANTHER" id="PTHR42872">
    <property type="entry name" value="PROTEIN-GLUTAMATE METHYLESTERASE/PROTEIN-GLUTAMINE GLUTAMINASE"/>
    <property type="match status" value="1"/>
</dbReference>
<comment type="function">
    <text evidence="5">Involved in chemotaxis. Part of a chemotaxis signal transduction system that modulates chemotaxis in response to various stimuli. Catalyzes the demethylation of specific methylglutamate residues introduced into the chemoreceptors (methyl-accepting chemotaxis proteins or MCP) by CheR. Also mediates the irreversible deamidation of specific glutamine residues to glutamic acid.</text>
</comment>
<dbReference type="SUPFAM" id="SSF52738">
    <property type="entry name" value="Methylesterase CheB, C-terminal domain"/>
    <property type="match status" value="1"/>
</dbReference>
<proteinExistence type="inferred from homology"/>
<comment type="domain">
    <text evidence="5">Contains a C-terminal catalytic domain, and an N-terminal region which modulates catalytic activity.</text>
</comment>
<dbReference type="InterPro" id="IPR000673">
    <property type="entry name" value="Sig_transdc_resp-reg_Me-estase"/>
</dbReference>
<comment type="caution">
    <text evidence="10">The sequence shown here is derived from an EMBL/GenBank/DDBJ whole genome shotgun (WGS) entry which is preliminary data.</text>
</comment>
<dbReference type="NCBIfam" id="NF001965">
    <property type="entry name" value="PRK00742.1"/>
    <property type="match status" value="1"/>
</dbReference>
<feature type="modified residue" description="4-aspartylphosphate" evidence="5 7">
    <location>
        <position position="73"/>
    </location>
</feature>
<name>A0ABQ1QLX1_9RHOB</name>
<comment type="catalytic activity">
    <reaction evidence="4 5">
        <text>[protein]-L-glutamate 5-O-methyl ester + H2O = L-glutamyl-[protein] + methanol + H(+)</text>
        <dbReference type="Rhea" id="RHEA:23236"/>
        <dbReference type="Rhea" id="RHEA-COMP:10208"/>
        <dbReference type="Rhea" id="RHEA-COMP:10311"/>
        <dbReference type="ChEBI" id="CHEBI:15377"/>
        <dbReference type="ChEBI" id="CHEBI:15378"/>
        <dbReference type="ChEBI" id="CHEBI:17790"/>
        <dbReference type="ChEBI" id="CHEBI:29973"/>
        <dbReference type="ChEBI" id="CHEBI:82795"/>
        <dbReference type="EC" id="3.1.1.61"/>
    </reaction>
</comment>
<comment type="PTM">
    <text evidence="5">Phosphorylated by CheA. Phosphorylation of the N-terminal regulatory domain activates the methylesterase activity.</text>
</comment>